<feature type="binding site" evidence="17">
    <location>
        <position position="414"/>
    </location>
    <ligand>
        <name>(6S)-NADPHX</name>
        <dbReference type="ChEBI" id="CHEBI:64076"/>
    </ligand>
</feature>
<dbReference type="PIRSF" id="PIRSF017184">
    <property type="entry name" value="Nnr"/>
    <property type="match status" value="1"/>
</dbReference>
<comment type="function">
    <text evidence="14 19">Bifunctional enzyme that catalyzes the epimerization of the S- and R-forms of NAD(P)HX and the dehydration of the S-form of NAD(P)HX at the expense of ADP, which is converted to AMP. This allows the repair of both epimers of NAD(P)HX, a damaged form of NAD(P)H that is a result of enzymatic or heat-dependent hydration.</text>
</comment>
<keyword evidence="13" id="KW-0511">Multifunctional enzyme</keyword>
<evidence type="ECO:0000259" key="21">
    <source>
        <dbReference type="PROSITE" id="PS51385"/>
    </source>
</evidence>
<evidence type="ECO:0000256" key="14">
    <source>
        <dbReference type="ARBA" id="ARBA00025153"/>
    </source>
</evidence>
<dbReference type="NCBIfam" id="TIGR00197">
    <property type="entry name" value="yjeF_nterm"/>
    <property type="match status" value="1"/>
</dbReference>
<evidence type="ECO:0000259" key="20">
    <source>
        <dbReference type="PROSITE" id="PS51383"/>
    </source>
</evidence>
<dbReference type="GO" id="GO:0005524">
    <property type="term" value="F:ATP binding"/>
    <property type="evidence" value="ECO:0007669"/>
    <property type="project" value="UniProtKB-UniRule"/>
</dbReference>
<dbReference type="GO" id="GO:0046872">
    <property type="term" value="F:metal ion binding"/>
    <property type="evidence" value="ECO:0007669"/>
    <property type="project" value="UniProtKB-UniRule"/>
</dbReference>
<keyword evidence="10 17" id="KW-0520">NAD</keyword>
<comment type="similarity">
    <text evidence="3 19">In the N-terminal section; belongs to the NnrE/AIBP family.</text>
</comment>
<comment type="similarity">
    <text evidence="17">Belongs to the NnrD/CARKD family.</text>
</comment>
<comment type="catalytic activity">
    <reaction evidence="1 18 19">
        <text>(6R)-NADHX = (6S)-NADHX</text>
        <dbReference type="Rhea" id="RHEA:32215"/>
        <dbReference type="ChEBI" id="CHEBI:64074"/>
        <dbReference type="ChEBI" id="CHEBI:64075"/>
        <dbReference type="EC" id="5.1.99.6"/>
    </reaction>
</comment>
<dbReference type="InterPro" id="IPR000631">
    <property type="entry name" value="CARKD"/>
</dbReference>
<dbReference type="InterPro" id="IPR030677">
    <property type="entry name" value="Nnr"/>
</dbReference>
<evidence type="ECO:0000256" key="6">
    <source>
        <dbReference type="ARBA" id="ARBA00022741"/>
    </source>
</evidence>
<dbReference type="AlphaFoldDB" id="A0A840YZG0"/>
<dbReference type="EC" id="5.1.99.6" evidence="19"/>
<dbReference type="InterPro" id="IPR036652">
    <property type="entry name" value="YjeF_N_dom_sf"/>
</dbReference>
<dbReference type="PANTHER" id="PTHR12592">
    <property type="entry name" value="ATP-DEPENDENT (S)-NAD(P)H-HYDRATE DEHYDRATASE FAMILY MEMBER"/>
    <property type="match status" value="1"/>
</dbReference>
<evidence type="ECO:0000256" key="1">
    <source>
        <dbReference type="ARBA" id="ARBA00000013"/>
    </source>
</evidence>
<evidence type="ECO:0000313" key="23">
    <source>
        <dbReference type="Proteomes" id="UP000554342"/>
    </source>
</evidence>
<keyword evidence="6 17" id="KW-0547">Nucleotide-binding</keyword>
<dbReference type="RefSeq" id="WP_221227434.1">
    <property type="nucleotide sequence ID" value="NZ_BAABIF010000013.1"/>
</dbReference>
<keyword evidence="9 18" id="KW-0630">Potassium</keyword>
<keyword evidence="12 17" id="KW-0456">Lyase</keyword>
<feature type="binding site" evidence="17">
    <location>
        <position position="413"/>
    </location>
    <ligand>
        <name>AMP</name>
        <dbReference type="ChEBI" id="CHEBI:456215"/>
    </ligand>
</feature>
<dbReference type="GO" id="GO:0046496">
    <property type="term" value="P:nicotinamide nucleotide metabolic process"/>
    <property type="evidence" value="ECO:0007669"/>
    <property type="project" value="UniProtKB-UniRule"/>
</dbReference>
<gene>
    <name evidence="18" type="primary">nnrE</name>
    <name evidence="17" type="synonym">nnrD</name>
    <name evidence="22" type="ORF">FHR23_001823</name>
</gene>
<comment type="catalytic activity">
    <reaction evidence="2 18 19">
        <text>(6R)-NADPHX = (6S)-NADPHX</text>
        <dbReference type="Rhea" id="RHEA:32227"/>
        <dbReference type="ChEBI" id="CHEBI:64076"/>
        <dbReference type="ChEBI" id="CHEBI:64077"/>
        <dbReference type="EC" id="5.1.99.6"/>
    </reaction>
</comment>
<dbReference type="SUPFAM" id="SSF64153">
    <property type="entry name" value="YjeF N-terminal domain-like"/>
    <property type="match status" value="1"/>
</dbReference>
<feature type="binding site" evidence="17">
    <location>
        <position position="301"/>
    </location>
    <ligand>
        <name>(6S)-NADPHX</name>
        <dbReference type="ChEBI" id="CHEBI:64076"/>
    </ligand>
</feature>
<name>A0A840YZG0_9SPHN</name>
<evidence type="ECO:0000256" key="10">
    <source>
        <dbReference type="ARBA" id="ARBA00023027"/>
    </source>
</evidence>
<keyword evidence="23" id="KW-1185">Reference proteome</keyword>
<dbReference type="SUPFAM" id="SSF53613">
    <property type="entry name" value="Ribokinase-like"/>
    <property type="match status" value="1"/>
</dbReference>
<keyword evidence="22" id="KW-0418">Kinase</keyword>
<dbReference type="Proteomes" id="UP000554342">
    <property type="component" value="Unassembled WGS sequence"/>
</dbReference>
<dbReference type="EC" id="4.2.1.136" evidence="19"/>
<dbReference type="PROSITE" id="PS51385">
    <property type="entry name" value="YJEF_N"/>
    <property type="match status" value="1"/>
</dbReference>
<feature type="binding site" evidence="18">
    <location>
        <position position="153"/>
    </location>
    <ligand>
        <name>(6S)-NADPHX</name>
        <dbReference type="ChEBI" id="CHEBI:64076"/>
    </ligand>
</feature>
<evidence type="ECO:0000256" key="13">
    <source>
        <dbReference type="ARBA" id="ARBA00023268"/>
    </source>
</evidence>
<evidence type="ECO:0000256" key="9">
    <source>
        <dbReference type="ARBA" id="ARBA00022958"/>
    </source>
</evidence>
<accession>A0A840YZG0</accession>
<dbReference type="Pfam" id="PF01256">
    <property type="entry name" value="Carb_kinase"/>
    <property type="match status" value="1"/>
</dbReference>
<evidence type="ECO:0000256" key="15">
    <source>
        <dbReference type="ARBA" id="ARBA00048238"/>
    </source>
</evidence>
<dbReference type="EMBL" id="JACIJI010000002">
    <property type="protein sequence ID" value="MBB5718900.1"/>
    <property type="molecule type" value="Genomic_DNA"/>
</dbReference>
<comment type="similarity">
    <text evidence="4 19">In the C-terminal section; belongs to the NnrD/CARKD family.</text>
</comment>
<evidence type="ECO:0000256" key="8">
    <source>
        <dbReference type="ARBA" id="ARBA00022857"/>
    </source>
</evidence>
<evidence type="ECO:0000256" key="11">
    <source>
        <dbReference type="ARBA" id="ARBA00023235"/>
    </source>
</evidence>
<evidence type="ECO:0000256" key="3">
    <source>
        <dbReference type="ARBA" id="ARBA00006001"/>
    </source>
</evidence>
<evidence type="ECO:0000256" key="12">
    <source>
        <dbReference type="ARBA" id="ARBA00023239"/>
    </source>
</evidence>
<proteinExistence type="inferred from homology"/>
<dbReference type="GO" id="GO:0052856">
    <property type="term" value="F:NAD(P)HX epimerase activity"/>
    <property type="evidence" value="ECO:0007669"/>
    <property type="project" value="UniProtKB-UniRule"/>
</dbReference>
<comment type="catalytic activity">
    <reaction evidence="15 17 19">
        <text>(6S)-NADHX + ADP = AMP + phosphate + NADH + H(+)</text>
        <dbReference type="Rhea" id="RHEA:32223"/>
        <dbReference type="ChEBI" id="CHEBI:15378"/>
        <dbReference type="ChEBI" id="CHEBI:43474"/>
        <dbReference type="ChEBI" id="CHEBI:57945"/>
        <dbReference type="ChEBI" id="CHEBI:64074"/>
        <dbReference type="ChEBI" id="CHEBI:456215"/>
        <dbReference type="ChEBI" id="CHEBI:456216"/>
        <dbReference type="EC" id="4.2.1.136"/>
    </reaction>
</comment>
<comment type="caution">
    <text evidence="22">The sequence shown here is derived from an EMBL/GenBank/DDBJ whole genome shotgun (WGS) entry which is preliminary data.</text>
</comment>
<dbReference type="Gene3D" id="3.40.1190.20">
    <property type="match status" value="1"/>
</dbReference>
<evidence type="ECO:0000256" key="7">
    <source>
        <dbReference type="ARBA" id="ARBA00022840"/>
    </source>
</evidence>
<feature type="binding site" evidence="17">
    <location>
        <position position="352"/>
    </location>
    <ligand>
        <name>(6S)-NADPHX</name>
        <dbReference type="ChEBI" id="CHEBI:64076"/>
    </ligand>
</feature>
<keyword evidence="8 17" id="KW-0521">NADP</keyword>
<comment type="similarity">
    <text evidence="18">Belongs to the NnrE/AIBP family.</text>
</comment>
<dbReference type="PROSITE" id="PS51383">
    <property type="entry name" value="YJEF_C_3"/>
    <property type="match status" value="1"/>
</dbReference>
<dbReference type="PANTHER" id="PTHR12592:SF0">
    <property type="entry name" value="ATP-DEPENDENT (S)-NAD(P)H-HYDRATE DEHYDRATASE"/>
    <property type="match status" value="1"/>
</dbReference>
<dbReference type="InterPro" id="IPR004443">
    <property type="entry name" value="YjeF_N_dom"/>
</dbReference>
<comment type="function">
    <text evidence="18">Catalyzes the epimerization of the S- and R-forms of NAD(P)HX, a damaged form of NAD(P)H that is a result of enzymatic or heat-dependent hydration. This is a prerequisite for the S-specific NAD(P)H-hydrate dehydratase to allow the repair of both epimers of NAD(P)HX.</text>
</comment>
<feature type="domain" description="YjeF C-terminal" evidence="20">
    <location>
        <begin position="209"/>
        <end position="466"/>
    </location>
</feature>
<comment type="catalytic activity">
    <reaction evidence="16 17 19">
        <text>(6S)-NADPHX + ADP = AMP + phosphate + NADPH + H(+)</text>
        <dbReference type="Rhea" id="RHEA:32235"/>
        <dbReference type="ChEBI" id="CHEBI:15378"/>
        <dbReference type="ChEBI" id="CHEBI:43474"/>
        <dbReference type="ChEBI" id="CHEBI:57783"/>
        <dbReference type="ChEBI" id="CHEBI:64076"/>
        <dbReference type="ChEBI" id="CHEBI:456215"/>
        <dbReference type="ChEBI" id="CHEBI:456216"/>
        <dbReference type="EC" id="4.2.1.136"/>
    </reaction>
</comment>
<dbReference type="GO" id="GO:0052855">
    <property type="term" value="F:ADP-dependent NAD(P)H-hydrate dehydratase activity"/>
    <property type="evidence" value="ECO:0007669"/>
    <property type="project" value="UniProtKB-UniRule"/>
</dbReference>
<feature type="binding site" evidence="18">
    <location>
        <begin position="124"/>
        <end position="130"/>
    </location>
    <ligand>
        <name>(6S)-NADPHX</name>
        <dbReference type="ChEBI" id="CHEBI:64076"/>
    </ligand>
</feature>
<comment type="cofactor">
    <cofactor evidence="17">
        <name>Mg(2+)</name>
        <dbReference type="ChEBI" id="CHEBI:18420"/>
    </cofactor>
</comment>
<dbReference type="HAMAP" id="MF_01966">
    <property type="entry name" value="NADHX_epimerase"/>
    <property type="match status" value="1"/>
</dbReference>
<evidence type="ECO:0000256" key="2">
    <source>
        <dbReference type="ARBA" id="ARBA00000909"/>
    </source>
</evidence>
<feature type="binding site" evidence="18">
    <location>
        <position position="156"/>
    </location>
    <ligand>
        <name>K(+)</name>
        <dbReference type="ChEBI" id="CHEBI:29103"/>
    </ligand>
</feature>
<evidence type="ECO:0000256" key="16">
    <source>
        <dbReference type="ARBA" id="ARBA00049209"/>
    </source>
</evidence>
<comment type="caution">
    <text evidence="18">Lacks conserved residue(s) required for the propagation of feature annotation.</text>
</comment>
<feature type="binding site" evidence="17">
    <location>
        <begin position="384"/>
        <end position="388"/>
    </location>
    <ligand>
        <name>AMP</name>
        <dbReference type="ChEBI" id="CHEBI:456215"/>
    </ligand>
</feature>
<dbReference type="CDD" id="cd01171">
    <property type="entry name" value="YXKO-related"/>
    <property type="match status" value="1"/>
</dbReference>
<feature type="binding site" evidence="17">
    <location>
        <position position="242"/>
    </location>
    <ligand>
        <name>(6S)-NADPHX</name>
        <dbReference type="ChEBI" id="CHEBI:64076"/>
    </ligand>
</feature>
<evidence type="ECO:0000256" key="19">
    <source>
        <dbReference type="PIRNR" id="PIRNR017184"/>
    </source>
</evidence>
<keyword evidence="5 18" id="KW-0479">Metal-binding</keyword>
<dbReference type="InterPro" id="IPR029056">
    <property type="entry name" value="Ribokinase-like"/>
</dbReference>
<feature type="binding site" evidence="18">
    <location>
        <begin position="63"/>
        <end position="67"/>
    </location>
    <ligand>
        <name>(6S)-NADPHX</name>
        <dbReference type="ChEBI" id="CHEBI:64076"/>
    </ligand>
</feature>
<feature type="binding site" evidence="18">
    <location>
        <position position="64"/>
    </location>
    <ligand>
        <name>K(+)</name>
        <dbReference type="ChEBI" id="CHEBI:29103"/>
    </ligand>
</feature>
<feature type="binding site" evidence="18">
    <location>
        <position position="120"/>
    </location>
    <ligand>
        <name>K(+)</name>
        <dbReference type="ChEBI" id="CHEBI:29103"/>
    </ligand>
</feature>
<dbReference type="GO" id="GO:0016301">
    <property type="term" value="F:kinase activity"/>
    <property type="evidence" value="ECO:0007669"/>
    <property type="project" value="UniProtKB-KW"/>
</dbReference>
<dbReference type="NCBIfam" id="TIGR00196">
    <property type="entry name" value="yjeF_cterm"/>
    <property type="match status" value="1"/>
</dbReference>
<dbReference type="GO" id="GO:0110051">
    <property type="term" value="P:metabolite repair"/>
    <property type="evidence" value="ECO:0007669"/>
    <property type="project" value="TreeGrafter"/>
</dbReference>
<dbReference type="Gene3D" id="3.40.50.10260">
    <property type="entry name" value="YjeF N-terminal domain"/>
    <property type="match status" value="1"/>
</dbReference>
<comment type="subunit">
    <text evidence="17">Homotetramer.</text>
</comment>
<feature type="domain" description="YjeF N-terminal" evidence="21">
    <location>
        <begin position="17"/>
        <end position="209"/>
    </location>
</feature>
<keyword evidence="22" id="KW-0808">Transferase</keyword>
<evidence type="ECO:0000256" key="17">
    <source>
        <dbReference type="HAMAP-Rule" id="MF_01965"/>
    </source>
</evidence>
<organism evidence="22 23">
    <name type="scientific">Stakelama sediminis</name>
    <dbReference type="NCBI Taxonomy" id="463200"/>
    <lineage>
        <taxon>Bacteria</taxon>
        <taxon>Pseudomonadati</taxon>
        <taxon>Pseudomonadota</taxon>
        <taxon>Alphaproteobacteria</taxon>
        <taxon>Sphingomonadales</taxon>
        <taxon>Sphingomonadaceae</taxon>
        <taxon>Stakelama</taxon>
    </lineage>
</organism>
<sequence length="467" mass="47956">MTQRIPSGVPILTAEAMRAAEQACFVAGVAQDELMERAGAAVAREALRFAKGRAVLVLAGPGNNGGDAYVVARLLAERGLDVTVAALGGERKGAAETMRQRWDGPTVALQDAEPRAVLVDGLFGTGMSRTLSDDVRELLHYLVKHSEFSIAIDLPSGVGTDDGADLGAAHMDVTVALGALKPGHVLGAGLIASGHVIYADIGIPCASDCHSIAQPEQAAPARDSHKYSRGLVLVVEGAMPGASRLAARSALHGGAGYVMLAGANQPDRGPDALVFRKAANADSLATLLEDERIAALVIGPGLGRDAESRARMEAALDSEHPLVLDGDALTMLGEAAAERLYRRKAATVLTPHAGEFSRMFSGDGGKLSVTREAARRSGAVIVHKGPDTVIAWPDGRAVVAANGSRWLSTAGTGDVLAGLCGARLAVGGMDAIAGAIWLHGRAAQLAGPAFAADDLIAQVPVALGECR</sequence>
<evidence type="ECO:0000256" key="4">
    <source>
        <dbReference type="ARBA" id="ARBA00009524"/>
    </source>
</evidence>
<comment type="function">
    <text evidence="17">Catalyzes the dehydration of the S-form of NAD(P)HX at the expense of ADP, which is converted to AMP. Together with NAD(P)HX epimerase, which catalyzes the epimerization of the S- and R-forms, the enzyme allows the repair of both epimers of NAD(P)HX, a damaged form of NAD(P)H that is a result of enzymatic or heat-dependent hydration.</text>
</comment>
<keyword evidence="7 17" id="KW-0067">ATP-binding</keyword>
<evidence type="ECO:0000313" key="22">
    <source>
        <dbReference type="EMBL" id="MBB5718900.1"/>
    </source>
</evidence>
<evidence type="ECO:0000256" key="5">
    <source>
        <dbReference type="ARBA" id="ARBA00022723"/>
    </source>
</evidence>
<evidence type="ECO:0000256" key="18">
    <source>
        <dbReference type="HAMAP-Rule" id="MF_01966"/>
    </source>
</evidence>
<reference evidence="22 23" key="1">
    <citation type="submission" date="2020-08" db="EMBL/GenBank/DDBJ databases">
        <title>Genomic Encyclopedia of Type Strains, Phase IV (KMG-IV): sequencing the most valuable type-strain genomes for metagenomic binning, comparative biology and taxonomic classification.</title>
        <authorList>
            <person name="Goeker M."/>
        </authorList>
    </citation>
    <scope>NUCLEOTIDE SEQUENCE [LARGE SCALE GENOMIC DNA]</scope>
    <source>
        <strain evidence="22 23">DSM 27203</strain>
    </source>
</reference>
<dbReference type="Pfam" id="PF03853">
    <property type="entry name" value="YjeF_N"/>
    <property type="match status" value="1"/>
</dbReference>
<keyword evidence="11 18" id="KW-0413">Isomerase</keyword>
<protein>
    <recommendedName>
        <fullName evidence="19">Bifunctional NAD(P)H-hydrate repair enzyme</fullName>
    </recommendedName>
    <alternativeName>
        <fullName evidence="19">Nicotinamide nucleotide repair protein</fullName>
    </alternativeName>
    <domain>
        <recommendedName>
            <fullName evidence="19">ADP-dependent (S)-NAD(P)H-hydrate dehydratase</fullName>
            <ecNumber evidence="19">4.2.1.136</ecNumber>
        </recommendedName>
        <alternativeName>
            <fullName evidence="19">ADP-dependent NAD(P)HX dehydratase</fullName>
        </alternativeName>
    </domain>
    <domain>
        <recommendedName>
            <fullName evidence="19">NAD(P)H-hydrate epimerase</fullName>
            <ecNumber evidence="19">5.1.99.6</ecNumber>
        </recommendedName>
    </domain>
</protein>
<dbReference type="HAMAP" id="MF_01965">
    <property type="entry name" value="NADHX_dehydratase"/>
    <property type="match status" value="1"/>
</dbReference>
<comment type="cofactor">
    <cofactor evidence="18 19">
        <name>K(+)</name>
        <dbReference type="ChEBI" id="CHEBI:29103"/>
    </cofactor>
    <text evidence="18 19">Binds 1 potassium ion per subunit.</text>
</comment>